<dbReference type="Proteomes" id="UP000314294">
    <property type="component" value="Unassembled WGS sequence"/>
</dbReference>
<feature type="compositionally biased region" description="Basic and acidic residues" evidence="1">
    <location>
        <begin position="55"/>
        <end position="64"/>
    </location>
</feature>
<reference evidence="2 3" key="1">
    <citation type="submission" date="2019-03" db="EMBL/GenBank/DDBJ databases">
        <title>First draft genome of Liparis tanakae, snailfish: a comprehensive survey of snailfish specific genes.</title>
        <authorList>
            <person name="Kim W."/>
            <person name="Song I."/>
            <person name="Jeong J.-H."/>
            <person name="Kim D."/>
            <person name="Kim S."/>
            <person name="Ryu S."/>
            <person name="Song J.Y."/>
            <person name="Lee S.K."/>
        </authorList>
    </citation>
    <scope>NUCLEOTIDE SEQUENCE [LARGE SCALE GENOMIC DNA]</scope>
    <source>
        <tissue evidence="2">Muscle</tissue>
    </source>
</reference>
<comment type="caution">
    <text evidence="2">The sequence shown here is derived from an EMBL/GenBank/DDBJ whole genome shotgun (WGS) entry which is preliminary data.</text>
</comment>
<accession>A0A4Z2EL92</accession>
<gene>
    <name evidence="2" type="ORF">EYF80_060720</name>
</gene>
<feature type="region of interest" description="Disordered" evidence="1">
    <location>
        <begin position="1"/>
        <end position="31"/>
    </location>
</feature>
<keyword evidence="3" id="KW-1185">Reference proteome</keyword>
<feature type="region of interest" description="Disordered" evidence="1">
    <location>
        <begin position="55"/>
        <end position="74"/>
    </location>
</feature>
<evidence type="ECO:0000313" key="3">
    <source>
        <dbReference type="Proteomes" id="UP000314294"/>
    </source>
</evidence>
<feature type="compositionally biased region" description="Basic residues" evidence="1">
    <location>
        <begin position="15"/>
        <end position="29"/>
    </location>
</feature>
<dbReference type="AlphaFoldDB" id="A0A4Z2EL92"/>
<name>A0A4Z2EL92_9TELE</name>
<proteinExistence type="predicted"/>
<dbReference type="EMBL" id="SRLO01006034">
    <property type="protein sequence ID" value="TNN29132.1"/>
    <property type="molecule type" value="Genomic_DNA"/>
</dbReference>
<organism evidence="2 3">
    <name type="scientific">Liparis tanakae</name>
    <name type="common">Tanaka's snailfish</name>
    <dbReference type="NCBI Taxonomy" id="230148"/>
    <lineage>
        <taxon>Eukaryota</taxon>
        <taxon>Metazoa</taxon>
        <taxon>Chordata</taxon>
        <taxon>Craniata</taxon>
        <taxon>Vertebrata</taxon>
        <taxon>Euteleostomi</taxon>
        <taxon>Actinopterygii</taxon>
        <taxon>Neopterygii</taxon>
        <taxon>Teleostei</taxon>
        <taxon>Neoteleostei</taxon>
        <taxon>Acanthomorphata</taxon>
        <taxon>Eupercaria</taxon>
        <taxon>Perciformes</taxon>
        <taxon>Cottioidei</taxon>
        <taxon>Cottales</taxon>
        <taxon>Liparidae</taxon>
        <taxon>Liparis</taxon>
    </lineage>
</organism>
<evidence type="ECO:0000313" key="2">
    <source>
        <dbReference type="EMBL" id="TNN29132.1"/>
    </source>
</evidence>
<sequence length="74" mass="8267">MNEPFLNPPSLGSSRKFKVPARGTRRSHRRDVQVNDKTSHLLLITSSAERLKIKATETDSENRPCSDSPAAIHL</sequence>
<evidence type="ECO:0000256" key="1">
    <source>
        <dbReference type="SAM" id="MobiDB-lite"/>
    </source>
</evidence>
<protein>
    <submittedName>
        <fullName evidence="2">Uncharacterized protein</fullName>
    </submittedName>
</protein>